<feature type="domain" description="Type II secretion system protein GspF" evidence="7">
    <location>
        <begin position="156"/>
        <end position="282"/>
    </location>
</feature>
<evidence type="ECO:0000256" key="5">
    <source>
        <dbReference type="ARBA" id="ARBA00023136"/>
    </source>
</evidence>
<evidence type="ECO:0000256" key="1">
    <source>
        <dbReference type="ARBA" id="ARBA00004651"/>
    </source>
</evidence>
<dbReference type="PANTHER" id="PTHR35007:SF2">
    <property type="entry name" value="PILUS ASSEMBLE PROTEIN"/>
    <property type="match status" value="1"/>
</dbReference>
<accession>A0A1X9MEX8</accession>
<sequence length="295" mass="33721">MEWMIAFWLFVLIIVVFFPVKSLRALSMRKRLLAAEELSQVKRKGILERFTPYVISFFTAVNVHISYEKRELIQSRLIRAGYEEKMSVDHFITFRVLSGIGTALYFLFLGLISENLLLIFLTFAGPVIGYKIPDIWLKQRIRLRQEKIRRELPYVLNSISILCDAGMNLFAAIKEVVETKEGELATELKEVMKSFGMGTSQQEALEQMTLRCQVDEVSRFVSALSQTLARGSSGVTAVLRQQAAEVWETRKKQAQQLGEQASMKLFFPLVLLAFPAMAIFILGPVAINLFQFFTE</sequence>
<reference evidence="8 9" key="1">
    <citation type="submission" date="2017-04" db="EMBL/GenBank/DDBJ databases">
        <title>Bacillus krulwichiae AM31D Genome sequencing and assembly.</title>
        <authorList>
            <person name="Krulwich T.A."/>
            <person name="Anastor L."/>
            <person name="Ehrlich R."/>
            <person name="Ehrlich G.D."/>
            <person name="Janto B."/>
        </authorList>
    </citation>
    <scope>NUCLEOTIDE SEQUENCE [LARGE SCALE GENOMIC DNA]</scope>
    <source>
        <strain evidence="8 9">AM31D</strain>
    </source>
</reference>
<protein>
    <submittedName>
        <fullName evidence="8">Bacterial type II secretion system protein F domain protein</fullName>
    </submittedName>
</protein>
<dbReference type="GO" id="GO:0005886">
    <property type="term" value="C:plasma membrane"/>
    <property type="evidence" value="ECO:0007669"/>
    <property type="project" value="UniProtKB-SubCell"/>
</dbReference>
<proteinExistence type="predicted"/>
<dbReference type="KEGG" id="bkw:BkAM31D_20300"/>
<keyword evidence="3 6" id="KW-0812">Transmembrane</keyword>
<evidence type="ECO:0000256" key="6">
    <source>
        <dbReference type="SAM" id="Phobius"/>
    </source>
</evidence>
<dbReference type="Pfam" id="PF00482">
    <property type="entry name" value="T2SSF"/>
    <property type="match status" value="1"/>
</dbReference>
<name>A0A1X9MEX8_9BACI</name>
<evidence type="ECO:0000256" key="2">
    <source>
        <dbReference type="ARBA" id="ARBA00022475"/>
    </source>
</evidence>
<keyword evidence="2" id="KW-1003">Cell membrane</keyword>
<evidence type="ECO:0000259" key="7">
    <source>
        <dbReference type="Pfam" id="PF00482"/>
    </source>
</evidence>
<gene>
    <name evidence="8" type="ORF">BkAM31D_20300</name>
</gene>
<feature type="transmembrane region" description="Helical" evidence="6">
    <location>
        <begin position="115"/>
        <end position="133"/>
    </location>
</feature>
<dbReference type="AlphaFoldDB" id="A0A1X9MEX8"/>
<evidence type="ECO:0000256" key="3">
    <source>
        <dbReference type="ARBA" id="ARBA00022692"/>
    </source>
</evidence>
<comment type="subcellular location">
    <subcellularLocation>
        <location evidence="1">Cell membrane</location>
        <topology evidence="1">Multi-pass membrane protein</topology>
    </subcellularLocation>
</comment>
<dbReference type="Proteomes" id="UP000193006">
    <property type="component" value="Chromosome"/>
</dbReference>
<dbReference type="PANTHER" id="PTHR35007">
    <property type="entry name" value="INTEGRAL MEMBRANE PROTEIN-RELATED"/>
    <property type="match status" value="1"/>
</dbReference>
<dbReference type="InterPro" id="IPR018076">
    <property type="entry name" value="T2SS_GspF_dom"/>
</dbReference>
<dbReference type="STRING" id="199441.BkAM31D_20300"/>
<feature type="transmembrane region" description="Helical" evidence="6">
    <location>
        <begin position="265"/>
        <end position="290"/>
    </location>
</feature>
<keyword evidence="4 6" id="KW-1133">Transmembrane helix</keyword>
<organism evidence="8 9">
    <name type="scientific">Halalkalibacter krulwichiae</name>
    <dbReference type="NCBI Taxonomy" id="199441"/>
    <lineage>
        <taxon>Bacteria</taxon>
        <taxon>Bacillati</taxon>
        <taxon>Bacillota</taxon>
        <taxon>Bacilli</taxon>
        <taxon>Bacillales</taxon>
        <taxon>Bacillaceae</taxon>
        <taxon>Halalkalibacter</taxon>
    </lineage>
</organism>
<feature type="transmembrane region" description="Helical" evidence="6">
    <location>
        <begin position="88"/>
        <end position="109"/>
    </location>
</feature>
<keyword evidence="9" id="KW-1185">Reference proteome</keyword>
<evidence type="ECO:0000256" key="4">
    <source>
        <dbReference type="ARBA" id="ARBA00022989"/>
    </source>
</evidence>
<evidence type="ECO:0000313" key="8">
    <source>
        <dbReference type="EMBL" id="ARK31997.1"/>
    </source>
</evidence>
<keyword evidence="5 6" id="KW-0472">Membrane</keyword>
<dbReference type="RefSeq" id="WP_066156659.1">
    <property type="nucleotide sequence ID" value="NZ_CP020814.1"/>
</dbReference>
<evidence type="ECO:0000313" key="9">
    <source>
        <dbReference type="Proteomes" id="UP000193006"/>
    </source>
</evidence>
<dbReference type="EMBL" id="CP020814">
    <property type="protein sequence ID" value="ARK31997.1"/>
    <property type="molecule type" value="Genomic_DNA"/>
</dbReference>